<evidence type="ECO:0000313" key="3">
    <source>
        <dbReference type="Proteomes" id="UP000231259"/>
    </source>
</evidence>
<feature type="domain" description="Integrase catalytic" evidence="1">
    <location>
        <begin position="2"/>
        <end position="56"/>
    </location>
</feature>
<dbReference type="InterPro" id="IPR001584">
    <property type="entry name" value="Integrase_cat-core"/>
</dbReference>
<accession>A0A2G8RKU9</accession>
<organism evidence="2 3">
    <name type="scientific">Puniceibacterium antarcticum</name>
    <dbReference type="NCBI Taxonomy" id="1206336"/>
    <lineage>
        <taxon>Bacteria</taxon>
        <taxon>Pseudomonadati</taxon>
        <taxon>Pseudomonadota</taxon>
        <taxon>Alphaproteobacteria</taxon>
        <taxon>Rhodobacterales</taxon>
        <taxon>Paracoccaceae</taxon>
        <taxon>Puniceibacterium</taxon>
    </lineage>
</organism>
<evidence type="ECO:0000259" key="1">
    <source>
        <dbReference type="Pfam" id="PF13333"/>
    </source>
</evidence>
<keyword evidence="3" id="KW-1185">Reference proteome</keyword>
<protein>
    <recommendedName>
        <fullName evidence="1">Integrase catalytic domain-containing protein</fullName>
    </recommendedName>
</protein>
<name>A0A2G8RKU9_9RHOB</name>
<proteinExistence type="predicted"/>
<dbReference type="EMBL" id="AWWI01000016">
    <property type="protein sequence ID" value="PIL22041.1"/>
    <property type="molecule type" value="Genomic_DNA"/>
</dbReference>
<gene>
    <name evidence="2" type="ORF">P775_00835</name>
</gene>
<evidence type="ECO:0000313" key="2">
    <source>
        <dbReference type="EMBL" id="PIL22041.1"/>
    </source>
</evidence>
<comment type="caution">
    <text evidence="2">The sequence shown here is derived from an EMBL/GenBank/DDBJ whole genome shotgun (WGS) entry which is preliminary data.</text>
</comment>
<dbReference type="Pfam" id="PF13333">
    <property type="entry name" value="rve_2"/>
    <property type="match status" value="1"/>
</dbReference>
<dbReference type="Proteomes" id="UP000231259">
    <property type="component" value="Unassembled WGS sequence"/>
</dbReference>
<reference evidence="2 3" key="1">
    <citation type="submission" date="2013-09" db="EMBL/GenBank/DDBJ databases">
        <title>Genome sequencing of Phaeobacter antarcticus sp. nov. SM1211.</title>
        <authorList>
            <person name="Zhang X.-Y."/>
            <person name="Liu C."/>
            <person name="Chen X.-L."/>
            <person name="Xie B.-B."/>
            <person name="Qin Q.-L."/>
            <person name="Rong J.-C."/>
            <person name="Zhang Y.-Z."/>
        </authorList>
    </citation>
    <scope>NUCLEOTIDE SEQUENCE [LARGE SCALE GENOMIC DNA]</scope>
    <source>
        <strain evidence="2 3">SM1211</strain>
    </source>
</reference>
<dbReference type="AlphaFoldDB" id="A0A2G8RKU9"/>
<sequence>MEGFYSSLKVEWAARNVTHIRDAARADECNHVKRFYNARRRHSKMGYLSPMAFEKRAMQT</sequence>
<dbReference type="GO" id="GO:0015074">
    <property type="term" value="P:DNA integration"/>
    <property type="evidence" value="ECO:0007669"/>
    <property type="project" value="InterPro"/>
</dbReference>